<comment type="caution">
    <text evidence="2">The sequence shown here is derived from an EMBL/GenBank/DDBJ whole genome shotgun (WGS) entry which is preliminary data.</text>
</comment>
<feature type="compositionally biased region" description="Polar residues" evidence="1">
    <location>
        <begin position="1"/>
        <end position="11"/>
    </location>
</feature>
<evidence type="ECO:0000313" key="3">
    <source>
        <dbReference type="Proteomes" id="UP000625711"/>
    </source>
</evidence>
<dbReference type="AlphaFoldDB" id="A0A834M6C1"/>
<evidence type="ECO:0000313" key="2">
    <source>
        <dbReference type="EMBL" id="KAF7272143.1"/>
    </source>
</evidence>
<sequence length="74" mass="8158">MILNIPSSSSTDFERPQPPPVGATCNFYPYLAPLPTDLHAGVAVQELVRAGNGVRGMWYRAETHKRERAVGAYE</sequence>
<reference evidence="2" key="1">
    <citation type="submission" date="2020-08" db="EMBL/GenBank/DDBJ databases">
        <title>Genome sequencing and assembly of the red palm weevil Rhynchophorus ferrugineus.</title>
        <authorList>
            <person name="Dias G.B."/>
            <person name="Bergman C.M."/>
            <person name="Manee M."/>
        </authorList>
    </citation>
    <scope>NUCLEOTIDE SEQUENCE</scope>
    <source>
        <strain evidence="2">AA-2017</strain>
        <tissue evidence="2">Whole larva</tissue>
    </source>
</reference>
<accession>A0A834M6C1</accession>
<keyword evidence="3" id="KW-1185">Reference proteome</keyword>
<dbReference type="Proteomes" id="UP000625711">
    <property type="component" value="Unassembled WGS sequence"/>
</dbReference>
<organism evidence="2 3">
    <name type="scientific">Rhynchophorus ferrugineus</name>
    <name type="common">Red palm weevil</name>
    <name type="synonym">Curculio ferrugineus</name>
    <dbReference type="NCBI Taxonomy" id="354439"/>
    <lineage>
        <taxon>Eukaryota</taxon>
        <taxon>Metazoa</taxon>
        <taxon>Ecdysozoa</taxon>
        <taxon>Arthropoda</taxon>
        <taxon>Hexapoda</taxon>
        <taxon>Insecta</taxon>
        <taxon>Pterygota</taxon>
        <taxon>Neoptera</taxon>
        <taxon>Endopterygota</taxon>
        <taxon>Coleoptera</taxon>
        <taxon>Polyphaga</taxon>
        <taxon>Cucujiformia</taxon>
        <taxon>Curculionidae</taxon>
        <taxon>Dryophthorinae</taxon>
        <taxon>Rhynchophorus</taxon>
    </lineage>
</organism>
<protein>
    <submittedName>
        <fullName evidence="2">Uncharacterized protein</fullName>
    </submittedName>
</protein>
<gene>
    <name evidence="2" type="ORF">GWI33_015050</name>
</gene>
<name>A0A834M6C1_RHYFE</name>
<feature type="region of interest" description="Disordered" evidence="1">
    <location>
        <begin position="1"/>
        <end position="20"/>
    </location>
</feature>
<evidence type="ECO:0000256" key="1">
    <source>
        <dbReference type="SAM" id="MobiDB-lite"/>
    </source>
</evidence>
<dbReference type="EMBL" id="JAACXV010013840">
    <property type="protein sequence ID" value="KAF7272143.1"/>
    <property type="molecule type" value="Genomic_DNA"/>
</dbReference>
<proteinExistence type="predicted"/>